<keyword evidence="1" id="KW-0677">Repeat</keyword>
<dbReference type="InterPro" id="IPR056884">
    <property type="entry name" value="NPHP3-like_N"/>
</dbReference>
<protein>
    <recommendedName>
        <fullName evidence="6">NACHT domain-containing protein</fullName>
    </recommendedName>
</protein>
<feature type="domain" description="DUF7708" evidence="2">
    <location>
        <begin position="78"/>
        <end position="194"/>
    </location>
</feature>
<reference evidence="4 5" key="1">
    <citation type="journal article" date="2016" name="Nat. Commun.">
        <title>Ectomycorrhizal ecology is imprinted in the genome of the dominant symbiotic fungus Cenococcum geophilum.</title>
        <authorList>
            <consortium name="DOE Joint Genome Institute"/>
            <person name="Peter M."/>
            <person name="Kohler A."/>
            <person name="Ohm R.A."/>
            <person name="Kuo A."/>
            <person name="Krutzmann J."/>
            <person name="Morin E."/>
            <person name="Arend M."/>
            <person name="Barry K.W."/>
            <person name="Binder M."/>
            <person name="Choi C."/>
            <person name="Clum A."/>
            <person name="Copeland A."/>
            <person name="Grisel N."/>
            <person name="Haridas S."/>
            <person name="Kipfer T."/>
            <person name="LaButti K."/>
            <person name="Lindquist E."/>
            <person name="Lipzen A."/>
            <person name="Maire R."/>
            <person name="Meier B."/>
            <person name="Mihaltcheva S."/>
            <person name="Molinier V."/>
            <person name="Murat C."/>
            <person name="Poggeler S."/>
            <person name="Quandt C.A."/>
            <person name="Sperisen C."/>
            <person name="Tritt A."/>
            <person name="Tisserant E."/>
            <person name="Crous P.W."/>
            <person name="Henrissat B."/>
            <person name="Nehls U."/>
            <person name="Egli S."/>
            <person name="Spatafora J.W."/>
            <person name="Grigoriev I.V."/>
            <person name="Martin F.M."/>
        </authorList>
    </citation>
    <scope>NUCLEOTIDE SEQUENCE [LARGE SCALE GENOMIC DNA]</scope>
    <source>
        <strain evidence="4 5">CBS 459.81</strain>
    </source>
</reference>
<evidence type="ECO:0000313" key="5">
    <source>
        <dbReference type="Proteomes" id="UP000250266"/>
    </source>
</evidence>
<evidence type="ECO:0000313" key="4">
    <source>
        <dbReference type="EMBL" id="OCK81309.1"/>
    </source>
</evidence>
<gene>
    <name evidence="4" type="ORF">K432DRAFT_295813</name>
</gene>
<name>A0A8E2ECM9_9PEZI</name>
<feature type="domain" description="Nephrocystin 3-like N-terminal" evidence="3">
    <location>
        <begin position="256"/>
        <end position="425"/>
    </location>
</feature>
<evidence type="ECO:0008006" key="6">
    <source>
        <dbReference type="Google" id="ProtNLM"/>
    </source>
</evidence>
<dbReference type="PANTHER" id="PTHR10039">
    <property type="entry name" value="AMELOGENIN"/>
    <property type="match status" value="1"/>
</dbReference>
<dbReference type="EMBL" id="KV744925">
    <property type="protein sequence ID" value="OCK81309.1"/>
    <property type="molecule type" value="Genomic_DNA"/>
</dbReference>
<dbReference type="AlphaFoldDB" id="A0A8E2ECM9"/>
<organism evidence="4 5">
    <name type="scientific">Lepidopterella palustris CBS 459.81</name>
    <dbReference type="NCBI Taxonomy" id="1314670"/>
    <lineage>
        <taxon>Eukaryota</taxon>
        <taxon>Fungi</taxon>
        <taxon>Dikarya</taxon>
        <taxon>Ascomycota</taxon>
        <taxon>Pezizomycotina</taxon>
        <taxon>Dothideomycetes</taxon>
        <taxon>Pleosporomycetidae</taxon>
        <taxon>Mytilinidiales</taxon>
        <taxon>Argynnaceae</taxon>
        <taxon>Lepidopterella</taxon>
    </lineage>
</organism>
<evidence type="ECO:0000259" key="2">
    <source>
        <dbReference type="Pfam" id="PF24809"/>
    </source>
</evidence>
<dbReference type="InterPro" id="IPR056125">
    <property type="entry name" value="DUF7708"/>
</dbReference>
<dbReference type="OrthoDB" id="7464126at2759"/>
<sequence>MSPPLSPAKGNQADIWEDALSLLSENDQQRFEFVFTKDQERQNLLYDVLSAATLKKEECLRKRWKINLTNKTIILRDVLEKVSVWVRKFIAVGDTIMQYDPGHAALPWAAIRFCLQVTVNDVQIYGTFLQSVEQNANLLARCSIMERLYLYRQTRSESEVTERFRQALVTLYAAILTNLAKGLRYFGQNTAKRIERHEELLQLLKDLKQPIARIDSQLSALNDNLQMETRIKILNAISKIVYPIHHRNASRDRLEGSGKWLLEKAAYRDWRADSSSSVLWVHGIPGSGKTKLASLVIDDIKSSAHVAYFYCMRNSAEPERAECDKILNCMVRQLASTSTKSPILEPVRLKYELAIDGFEGFEDQAWTTEDSTEVLIELTNVYPSITIVVDALDEVNPMDRLELLDALNKIVRNSSNLVKLFISSRDSIDIVMHLSDSPNLYISATDNWKDIDAFAALLIPHSNQRLDAVKLLHGKLPDTLRNKIAKTLIDGAHGMFRWVDLQIQSLRTLKVAADIEARLGCLPETLEGSYWDIFEQIQASGEHAANLAKLTFQWLLSAQSSINIEDFAVLASVSSGNSETTYTASEILDVCANLIVDDGADSFRFAHLSVREFLEGLSKKRQIDYFQPEQTNAALASACL</sequence>
<accession>A0A8E2ECM9</accession>
<evidence type="ECO:0000256" key="1">
    <source>
        <dbReference type="ARBA" id="ARBA00022737"/>
    </source>
</evidence>
<dbReference type="InterPro" id="IPR027417">
    <property type="entry name" value="P-loop_NTPase"/>
</dbReference>
<dbReference type="Pfam" id="PF24809">
    <property type="entry name" value="DUF7708"/>
    <property type="match status" value="1"/>
</dbReference>
<proteinExistence type="predicted"/>
<dbReference type="Pfam" id="PF24883">
    <property type="entry name" value="NPHP3_N"/>
    <property type="match status" value="1"/>
</dbReference>
<dbReference type="Proteomes" id="UP000250266">
    <property type="component" value="Unassembled WGS sequence"/>
</dbReference>
<keyword evidence="5" id="KW-1185">Reference proteome</keyword>
<dbReference type="Gene3D" id="3.40.50.300">
    <property type="entry name" value="P-loop containing nucleotide triphosphate hydrolases"/>
    <property type="match status" value="1"/>
</dbReference>
<dbReference type="SUPFAM" id="SSF52540">
    <property type="entry name" value="P-loop containing nucleoside triphosphate hydrolases"/>
    <property type="match status" value="1"/>
</dbReference>
<dbReference type="PANTHER" id="PTHR10039:SF16">
    <property type="entry name" value="GPI INOSITOL-DEACYLASE"/>
    <property type="match status" value="1"/>
</dbReference>
<evidence type="ECO:0000259" key="3">
    <source>
        <dbReference type="Pfam" id="PF24883"/>
    </source>
</evidence>
<feature type="non-terminal residue" evidence="4">
    <location>
        <position position="1"/>
    </location>
</feature>